<accession>A0A0A7PNN8</accession>
<evidence type="ECO:0000313" key="2">
    <source>
        <dbReference type="EMBL" id="AJA11614.1"/>
    </source>
</evidence>
<reference evidence="2 3" key="1">
    <citation type="journal article" date="2015" name="Int. J. Syst. Evol. Microbiol.">
        <title>Description of Sphingopyxis fribergensis sp. nov. - a soil bacterium with the ability to degrade styrene and phenylacetic acid.</title>
        <authorList>
            <person name="Oelschlagel M."/>
            <person name="Ruckert C."/>
            <person name="Kalinowski J."/>
            <person name="Schmidt G."/>
            <person name="Schlomann M."/>
            <person name="Tischler D."/>
        </authorList>
    </citation>
    <scope>NUCLEOTIDE SEQUENCE [LARGE SCALE GENOMIC DNA]</scope>
    <source>
        <strain evidence="2 3">Kp5.2</strain>
        <plasmid evidence="2">pSfKp5.2</plasmid>
    </source>
</reference>
<dbReference type="KEGG" id="sphk:SKP52_23860"/>
<keyword evidence="1" id="KW-0732">Signal</keyword>
<evidence type="ECO:0000256" key="1">
    <source>
        <dbReference type="SAM" id="SignalP"/>
    </source>
</evidence>
<dbReference type="InterPro" id="IPR014113">
    <property type="entry name" value="T4SS_TrbC_subgr"/>
</dbReference>
<proteinExistence type="predicted"/>
<dbReference type="Proteomes" id="UP000030907">
    <property type="component" value="Plasmid pSfKp5.2"/>
</dbReference>
<dbReference type="InterPro" id="IPR019106">
    <property type="entry name" value="T4SS_TrbC"/>
</dbReference>
<sequence>MLRPLKNLSRKGKFVSAAVLLAACGGSIALAQNVDGLDIQHILSRGEAADPDAEALIREVARRGDEMRADAREAADGGNRNLSENKAVLGGAPTGAIDFDEMLAASKELEASDKGAPQLIVFASLSMPEQSLKQLIRDTAKAGGTVVFNGFPGNSMKAFQQGIMKVVDNQDAYGSIGIDPRLFRAFDVTAVPAIVVVTSEFELCDGFNCRTSVPPYDRMSGNVPLEYALETFVDGRGPGSAIAGQALARLKKGQGS</sequence>
<geneLocation type="plasmid" evidence="2 3">
    <name>pSfKp5.2</name>
</geneLocation>
<dbReference type="NCBIfam" id="TIGR02742">
    <property type="entry name" value="TrbC_Ftype"/>
    <property type="match status" value="1"/>
</dbReference>
<name>A0A0A7PNN8_9SPHN</name>
<organism evidence="2 3">
    <name type="scientific">Sphingopyxis fribergensis</name>
    <dbReference type="NCBI Taxonomy" id="1515612"/>
    <lineage>
        <taxon>Bacteria</taxon>
        <taxon>Pseudomonadati</taxon>
        <taxon>Pseudomonadota</taxon>
        <taxon>Alphaproteobacteria</taxon>
        <taxon>Sphingomonadales</taxon>
        <taxon>Sphingomonadaceae</taxon>
        <taxon>Sphingopyxis</taxon>
    </lineage>
</organism>
<keyword evidence="3" id="KW-1185">Reference proteome</keyword>
<gene>
    <name evidence="2" type="ORF">SKP52_23860</name>
</gene>
<feature type="signal peptide" evidence="1">
    <location>
        <begin position="1"/>
        <end position="31"/>
    </location>
</feature>
<dbReference type="HOGENOM" id="CLU_1101947_0_0_5"/>
<dbReference type="AlphaFoldDB" id="A0A0A7PNN8"/>
<feature type="chain" id="PRO_5002042680" evidence="1">
    <location>
        <begin position="32"/>
        <end position="256"/>
    </location>
</feature>
<evidence type="ECO:0000313" key="3">
    <source>
        <dbReference type="Proteomes" id="UP000030907"/>
    </source>
</evidence>
<dbReference type="PROSITE" id="PS51257">
    <property type="entry name" value="PROKAR_LIPOPROTEIN"/>
    <property type="match status" value="1"/>
</dbReference>
<keyword evidence="2" id="KW-0614">Plasmid</keyword>
<dbReference type="Pfam" id="PF09673">
    <property type="entry name" value="TrbC_Ftype"/>
    <property type="match status" value="1"/>
</dbReference>
<dbReference type="EMBL" id="CP009123">
    <property type="protein sequence ID" value="AJA11614.1"/>
    <property type="molecule type" value="Genomic_DNA"/>
</dbReference>
<protein>
    <submittedName>
        <fullName evidence="2">Type-F conjugative transfer system pilin assembly protein TrbC</fullName>
    </submittedName>
</protein>